<dbReference type="Proteomes" id="UP000654913">
    <property type="component" value="Chromosome 5"/>
</dbReference>
<dbReference type="GeneID" id="64975398"/>
<dbReference type="EMBL" id="AP024447">
    <property type="protein sequence ID" value="BCS25393.1"/>
    <property type="molecule type" value="Genomic_DNA"/>
</dbReference>
<evidence type="ECO:0000313" key="2">
    <source>
        <dbReference type="Proteomes" id="UP000654913"/>
    </source>
</evidence>
<protein>
    <submittedName>
        <fullName evidence="1">Uncharacterized protein</fullName>
    </submittedName>
</protein>
<name>A0A7R7XR11_9EURO</name>
<accession>A0A7R7XR11</accession>
<keyword evidence="2" id="KW-1185">Reference proteome</keyword>
<evidence type="ECO:0000313" key="1">
    <source>
        <dbReference type="EMBL" id="BCS25393.1"/>
    </source>
</evidence>
<dbReference type="AlphaFoldDB" id="A0A7R7XR11"/>
<sequence>MADMADMAQNMADLADMAQDMARMARSLALMAQVTSKIQIYTYTLDTLARRFFHKLKTDTSEASLARLECLAENTTLAPYVHGLQFEHRQAKNNSKLQYLDVAGLSNDNPDLNLMCSGIQQLYGILRSFTNCSSFQFIQGSEGVPTTKGAMVLSFRVNLLITIMNAIQRPVGELDIQCLLDGRDGDIHNLGGIGFTLLAPLIGKISGTDGGILQHILISVAPAKYPLQRHICIDYTAKPRSLVVDAQFKAEGHTLMSYILLDRPLIHLERLSLARSNAAVPVRTRDLCSFLSLYSQTLQELELSWVTVKVGEWIPILRLLAATEFTDLKYVRFEGLVESTVPQGQMVQFLDLVRDPTVYGLSEKIVVESHHAPADSVSYRGTRMDIALLTIADSARYSHVLR</sequence>
<dbReference type="OrthoDB" id="5279008at2759"/>
<reference evidence="1" key="1">
    <citation type="submission" date="2021-01" db="EMBL/GenBank/DDBJ databases">
        <authorList>
            <consortium name="Aspergillus puulaauensis MK2 genome sequencing consortium"/>
            <person name="Kazuki M."/>
            <person name="Futagami T."/>
        </authorList>
    </citation>
    <scope>NUCLEOTIDE SEQUENCE</scope>
    <source>
        <strain evidence="1">MK2</strain>
    </source>
</reference>
<dbReference type="RefSeq" id="XP_041557587.1">
    <property type="nucleotide sequence ID" value="XM_041705065.1"/>
</dbReference>
<gene>
    <name evidence="1" type="ORF">APUU_50104S</name>
</gene>
<reference evidence="1" key="2">
    <citation type="submission" date="2021-02" db="EMBL/GenBank/DDBJ databases">
        <title>Aspergillus puulaauensis MK2 genome sequence.</title>
        <authorList>
            <person name="Futagami T."/>
            <person name="Mori K."/>
            <person name="Kadooka C."/>
            <person name="Tanaka T."/>
        </authorList>
    </citation>
    <scope>NUCLEOTIDE SEQUENCE</scope>
    <source>
        <strain evidence="1">MK2</strain>
    </source>
</reference>
<dbReference type="KEGG" id="apuu:APUU_50104S"/>
<proteinExistence type="predicted"/>
<organism evidence="1 2">
    <name type="scientific">Aspergillus puulaauensis</name>
    <dbReference type="NCBI Taxonomy" id="1220207"/>
    <lineage>
        <taxon>Eukaryota</taxon>
        <taxon>Fungi</taxon>
        <taxon>Dikarya</taxon>
        <taxon>Ascomycota</taxon>
        <taxon>Pezizomycotina</taxon>
        <taxon>Eurotiomycetes</taxon>
        <taxon>Eurotiomycetidae</taxon>
        <taxon>Eurotiales</taxon>
        <taxon>Aspergillaceae</taxon>
        <taxon>Aspergillus</taxon>
    </lineage>
</organism>